<proteinExistence type="predicted"/>
<dbReference type="PANTHER" id="PTHR43146:SF1">
    <property type="entry name" value="CANCER-RELATED NUCLEOSIDE-TRIPHOSPHATASE"/>
    <property type="match status" value="1"/>
</dbReference>
<gene>
    <name evidence="5" type="primary">LOC106053754</name>
</gene>
<keyword evidence="3" id="KW-0067">ATP-binding</keyword>
<sequence>MASSNLTRSSIKSRYIMITGLPGVGKTTLIKKIHENLVKEGFQCNGFFTEEVRSNGHRIGFDVITTDKNRGQLARVSDNSNDVPVSRQTNFKVGQYTVNISSFELTALPSLYYPTKTKEERKLIYLVDEIGKMELFSQSFIQAVKKLMSQTNVYLIATIPVPKGRPLALVEELRNNPLSHVVQVTHQNRNSILSEVMTLVHSVVASQVT</sequence>
<keyword evidence="1" id="KW-0547">Nucleotide-binding</keyword>
<protein>
    <submittedName>
        <fullName evidence="5">Cancer-related nucleoside-triphosphatase homolog isoform X1</fullName>
    </submittedName>
</protein>
<dbReference type="Gene3D" id="3.40.50.300">
    <property type="entry name" value="P-loop containing nucleotide triphosphate hydrolases"/>
    <property type="match status" value="1"/>
</dbReference>
<organism evidence="4 5">
    <name type="scientific">Biomphalaria glabrata</name>
    <name type="common">Bloodfluke planorb</name>
    <name type="synonym">Freshwater snail</name>
    <dbReference type="NCBI Taxonomy" id="6526"/>
    <lineage>
        <taxon>Eukaryota</taxon>
        <taxon>Metazoa</taxon>
        <taxon>Spiralia</taxon>
        <taxon>Lophotrochozoa</taxon>
        <taxon>Mollusca</taxon>
        <taxon>Gastropoda</taxon>
        <taxon>Heterobranchia</taxon>
        <taxon>Euthyneura</taxon>
        <taxon>Panpulmonata</taxon>
        <taxon>Hygrophila</taxon>
        <taxon>Lymnaeoidea</taxon>
        <taxon>Planorbidae</taxon>
        <taxon>Biomphalaria</taxon>
    </lineage>
</organism>
<evidence type="ECO:0000256" key="2">
    <source>
        <dbReference type="ARBA" id="ARBA00022801"/>
    </source>
</evidence>
<dbReference type="OrthoDB" id="446244at2759"/>
<evidence type="ECO:0000256" key="3">
    <source>
        <dbReference type="ARBA" id="ARBA00022840"/>
    </source>
</evidence>
<dbReference type="RefSeq" id="XP_013064821.2">
    <property type="nucleotide sequence ID" value="XM_013209367.2"/>
</dbReference>
<evidence type="ECO:0000313" key="4">
    <source>
        <dbReference type="Proteomes" id="UP001165740"/>
    </source>
</evidence>
<dbReference type="GO" id="GO:0005524">
    <property type="term" value="F:ATP binding"/>
    <property type="evidence" value="ECO:0007669"/>
    <property type="project" value="UniProtKB-KW"/>
</dbReference>
<name>A0A9U8DXN1_BIOGL</name>
<dbReference type="GO" id="GO:0017111">
    <property type="term" value="F:ribonucleoside triphosphate phosphatase activity"/>
    <property type="evidence" value="ECO:0007669"/>
    <property type="project" value="InterPro"/>
</dbReference>
<dbReference type="Proteomes" id="UP001165740">
    <property type="component" value="Chromosome 3"/>
</dbReference>
<evidence type="ECO:0000256" key="1">
    <source>
        <dbReference type="ARBA" id="ARBA00022741"/>
    </source>
</evidence>
<dbReference type="Pfam" id="PF03266">
    <property type="entry name" value="NTPase_1"/>
    <property type="match status" value="1"/>
</dbReference>
<dbReference type="OMA" id="VTAVQNC"/>
<reference evidence="5" key="1">
    <citation type="submission" date="2025-08" db="UniProtKB">
        <authorList>
            <consortium name="RefSeq"/>
        </authorList>
    </citation>
    <scope>IDENTIFICATION</scope>
</reference>
<accession>A0A9U8DXN1</accession>
<dbReference type="InterPro" id="IPR004948">
    <property type="entry name" value="Nuc-triphosphatase_THEP1"/>
</dbReference>
<dbReference type="SUPFAM" id="SSF52540">
    <property type="entry name" value="P-loop containing nucleoside triphosphate hydrolases"/>
    <property type="match status" value="1"/>
</dbReference>
<dbReference type="KEGG" id="bgt:106053754"/>
<dbReference type="InterPro" id="IPR027417">
    <property type="entry name" value="P-loop_NTPase"/>
</dbReference>
<keyword evidence="2" id="KW-0378">Hydrolase</keyword>
<evidence type="ECO:0000313" key="5">
    <source>
        <dbReference type="RefSeq" id="XP_013064821.2"/>
    </source>
</evidence>
<dbReference type="GeneID" id="106053754"/>
<dbReference type="PANTHER" id="PTHR43146">
    <property type="entry name" value="CANCER-RELATED NUCLEOSIDE-TRIPHOSPHATASE"/>
    <property type="match status" value="1"/>
</dbReference>
<dbReference type="AlphaFoldDB" id="A0A9U8DXN1"/>
<keyword evidence="4" id="KW-1185">Reference proteome</keyword>